<dbReference type="Pfam" id="PF00172">
    <property type="entry name" value="Zn_clus"/>
    <property type="match status" value="1"/>
</dbReference>
<gene>
    <name evidence="7" type="ORF">HMPREF1541_03708</name>
</gene>
<evidence type="ECO:0000256" key="5">
    <source>
        <dbReference type="SAM" id="MobiDB-lite"/>
    </source>
</evidence>
<dbReference type="GO" id="GO:0000981">
    <property type="term" value="F:DNA-binding transcription factor activity, RNA polymerase II-specific"/>
    <property type="evidence" value="ECO:0007669"/>
    <property type="project" value="InterPro"/>
</dbReference>
<keyword evidence="2" id="KW-0238">DNA-binding</keyword>
<dbReference type="GO" id="GO:0003677">
    <property type="term" value="F:DNA binding"/>
    <property type="evidence" value="ECO:0007669"/>
    <property type="project" value="UniProtKB-KW"/>
</dbReference>
<evidence type="ECO:0000256" key="3">
    <source>
        <dbReference type="ARBA" id="ARBA00023163"/>
    </source>
</evidence>
<keyword evidence="4" id="KW-0539">Nucleus</keyword>
<feature type="compositionally biased region" description="Polar residues" evidence="5">
    <location>
        <begin position="130"/>
        <end position="139"/>
    </location>
</feature>
<evidence type="ECO:0000256" key="4">
    <source>
        <dbReference type="ARBA" id="ARBA00023242"/>
    </source>
</evidence>
<dbReference type="InParanoid" id="W2RZ44"/>
<keyword evidence="3" id="KW-0804">Transcription</keyword>
<dbReference type="eggNOG" id="ENOG502S4AX">
    <property type="taxonomic scope" value="Eukaryota"/>
</dbReference>
<feature type="region of interest" description="Disordered" evidence="5">
    <location>
        <begin position="1"/>
        <end position="27"/>
    </location>
</feature>
<dbReference type="InterPro" id="IPR001138">
    <property type="entry name" value="Zn2Cys6_DnaBD"/>
</dbReference>
<dbReference type="Proteomes" id="UP000030752">
    <property type="component" value="Unassembled WGS sequence"/>
</dbReference>
<keyword evidence="8" id="KW-1185">Reference proteome</keyword>
<dbReference type="AlphaFoldDB" id="W2RZ44"/>
<protein>
    <recommendedName>
        <fullName evidence="6">Zn(2)-C6 fungal-type domain-containing protein</fullName>
    </recommendedName>
</protein>
<dbReference type="GO" id="GO:0008270">
    <property type="term" value="F:zinc ion binding"/>
    <property type="evidence" value="ECO:0007669"/>
    <property type="project" value="InterPro"/>
</dbReference>
<evidence type="ECO:0000256" key="1">
    <source>
        <dbReference type="ARBA" id="ARBA00023015"/>
    </source>
</evidence>
<keyword evidence="1" id="KW-0805">Transcription regulation</keyword>
<dbReference type="HOGENOM" id="CLU_012074_0_0_1"/>
<organism evidence="7 8">
    <name type="scientific">Cyphellophora europaea (strain CBS 101466)</name>
    <name type="common">Phialophora europaea</name>
    <dbReference type="NCBI Taxonomy" id="1220924"/>
    <lineage>
        <taxon>Eukaryota</taxon>
        <taxon>Fungi</taxon>
        <taxon>Dikarya</taxon>
        <taxon>Ascomycota</taxon>
        <taxon>Pezizomycotina</taxon>
        <taxon>Eurotiomycetes</taxon>
        <taxon>Chaetothyriomycetidae</taxon>
        <taxon>Chaetothyriales</taxon>
        <taxon>Cyphellophoraceae</taxon>
        <taxon>Cyphellophora</taxon>
    </lineage>
</organism>
<name>W2RZ44_CYPE1</name>
<evidence type="ECO:0000313" key="8">
    <source>
        <dbReference type="Proteomes" id="UP000030752"/>
    </source>
</evidence>
<reference evidence="7 8" key="1">
    <citation type="submission" date="2013-03" db="EMBL/GenBank/DDBJ databases">
        <title>The Genome Sequence of Phialophora europaea CBS 101466.</title>
        <authorList>
            <consortium name="The Broad Institute Genomics Platform"/>
            <person name="Cuomo C."/>
            <person name="de Hoog S."/>
            <person name="Gorbushina A."/>
            <person name="Walker B."/>
            <person name="Young S.K."/>
            <person name="Zeng Q."/>
            <person name="Gargeya S."/>
            <person name="Fitzgerald M."/>
            <person name="Haas B."/>
            <person name="Abouelleil A."/>
            <person name="Allen A.W."/>
            <person name="Alvarado L."/>
            <person name="Arachchi H.M."/>
            <person name="Berlin A.M."/>
            <person name="Chapman S.B."/>
            <person name="Gainer-Dewar J."/>
            <person name="Goldberg J."/>
            <person name="Griggs A."/>
            <person name="Gujja S."/>
            <person name="Hansen M."/>
            <person name="Howarth C."/>
            <person name="Imamovic A."/>
            <person name="Ireland A."/>
            <person name="Larimer J."/>
            <person name="McCowan C."/>
            <person name="Murphy C."/>
            <person name="Pearson M."/>
            <person name="Poon T.W."/>
            <person name="Priest M."/>
            <person name="Roberts A."/>
            <person name="Saif S."/>
            <person name="Shea T."/>
            <person name="Sisk P."/>
            <person name="Sykes S."/>
            <person name="Wortman J."/>
            <person name="Nusbaum C."/>
            <person name="Birren B."/>
        </authorList>
    </citation>
    <scope>NUCLEOTIDE SEQUENCE [LARGE SCALE GENOMIC DNA]</scope>
    <source>
        <strain evidence="7 8">CBS 101466</strain>
    </source>
</reference>
<evidence type="ECO:0000256" key="2">
    <source>
        <dbReference type="ARBA" id="ARBA00023125"/>
    </source>
</evidence>
<dbReference type="OrthoDB" id="3431704at2759"/>
<dbReference type="InterPro" id="IPR050675">
    <property type="entry name" value="OAF3"/>
</dbReference>
<accession>W2RZ44</accession>
<evidence type="ECO:0000259" key="6">
    <source>
        <dbReference type="Pfam" id="PF00172"/>
    </source>
</evidence>
<feature type="region of interest" description="Disordered" evidence="5">
    <location>
        <begin position="198"/>
        <end position="224"/>
    </location>
</feature>
<feature type="region of interest" description="Disordered" evidence="5">
    <location>
        <begin position="91"/>
        <end position="166"/>
    </location>
</feature>
<feature type="compositionally biased region" description="Polar residues" evidence="5">
    <location>
        <begin position="147"/>
        <end position="166"/>
    </location>
</feature>
<dbReference type="GeneID" id="19971047"/>
<dbReference type="Pfam" id="PF11951">
    <property type="entry name" value="Fungal_trans_2"/>
    <property type="match status" value="1"/>
</dbReference>
<feature type="region of interest" description="Disordered" evidence="5">
    <location>
        <begin position="594"/>
        <end position="614"/>
    </location>
</feature>
<sequence>MSAVATVRPAPTPQPDGPAPRKRRKRAPAAGAAADCFTCSSHGFQCDRRRPYCSKCLDNGKECSGYKTQLTWNVGVASRGKLRGLSLPVAGTKKVAGAASVSRRGHRQSASINSAGTLDDTHVPPISVHSPESLQSNESTRQENHRSSPPLTSPFPQTWETPNYTPHSEPIFSHGLTIGTFSFPTSVPPLVSPVEHSFTPQFPHRGQMPAYDTPASEASSYSRPPPLSIPIPPPQQHSYIPFTPLDSAFDQLSPYPGLFFPRPDESYVRNDTYIPPDPYPAPSHPVHQAPAHDGDTVLEDDAEDIARDDSGTQMSLWNDAGQVATSPMGLGLRLHSFSSGLSIGSTPRLQYLINYYSEVISPVIVAFDGPDNPYRTHILRLAANSDALQHAIAALAASNLRQRRETGVLSTCKTDPARRSSIAHLTLSEAWHYDSLSPQDQAREETYFKNFAVQSLNRQLADPVERKKDSVLAVLLVLCLFHMCDTGVAKFRTQFAGVRKLLALRWQNDEPMSPQMKFFTSMFTWFDAITASVNDRESQFLSHHLDTSALGDYSWSLENLAGCDGSLFKVIAKLGRLNVLSQGKPVEENHTLVSRPVLPTPPAQLAHGSPPDSDYSRFDGNGWTTFSDEELFAKHTKEGPLEQFWREWREVRHALQVWTLPSPSHTSTLTAGQRDDLASISECFRYSALVYTERLANPTAPCTSPGIQRWVQQSLHYIRLVKSDVYLLWPLFVTGAECLRQDEREVIRSRCKDIQKDSGFINNASCLGLLEAVWLQMDQQGAEGEVGQGFRFTDIMKRADGQGEYIVV</sequence>
<dbReference type="InterPro" id="IPR021858">
    <property type="entry name" value="Fun_TF"/>
</dbReference>
<dbReference type="VEuPathDB" id="FungiDB:HMPREF1541_03708"/>
<dbReference type="PANTHER" id="PTHR31069">
    <property type="entry name" value="OLEATE-ACTIVATED TRANSCRIPTION FACTOR 1-RELATED"/>
    <property type="match status" value="1"/>
</dbReference>
<evidence type="ECO:0000313" key="7">
    <source>
        <dbReference type="EMBL" id="ETN41771.1"/>
    </source>
</evidence>
<dbReference type="SUPFAM" id="SSF57701">
    <property type="entry name" value="Zn2/Cys6 DNA-binding domain"/>
    <property type="match status" value="1"/>
</dbReference>
<dbReference type="EMBL" id="KB822719">
    <property type="protein sequence ID" value="ETN41771.1"/>
    <property type="molecule type" value="Genomic_DNA"/>
</dbReference>
<dbReference type="CDD" id="cd00067">
    <property type="entry name" value="GAL4"/>
    <property type="match status" value="1"/>
</dbReference>
<dbReference type="InterPro" id="IPR036864">
    <property type="entry name" value="Zn2-C6_fun-type_DNA-bd_sf"/>
</dbReference>
<dbReference type="PANTHER" id="PTHR31069:SF28">
    <property type="entry name" value="ZN(II)2CYS6 TRANSCRIPTION FACTOR (EUROFUNG)"/>
    <property type="match status" value="1"/>
</dbReference>
<proteinExistence type="predicted"/>
<feature type="domain" description="Zn(2)-C6 fungal-type" evidence="6">
    <location>
        <begin position="36"/>
        <end position="72"/>
    </location>
</feature>
<dbReference type="RefSeq" id="XP_008716280.1">
    <property type="nucleotide sequence ID" value="XM_008718058.1"/>
</dbReference>